<feature type="compositionally biased region" description="Low complexity" evidence="1">
    <location>
        <begin position="3508"/>
        <end position="3528"/>
    </location>
</feature>
<reference evidence="2 3" key="1">
    <citation type="journal article" date="2019" name="BMC Genomics">
        <title>New insights from Opisthorchis felineus genome: update on genomics of the epidemiologically important liver flukes.</title>
        <authorList>
            <person name="Ershov N.I."/>
            <person name="Mordvinov V.A."/>
            <person name="Prokhortchouk E.B."/>
            <person name="Pakharukova M.Y."/>
            <person name="Gunbin K.V."/>
            <person name="Ustyantsev K."/>
            <person name="Genaev M.A."/>
            <person name="Blinov A.G."/>
            <person name="Mazur A."/>
            <person name="Boulygina E."/>
            <person name="Tsygankova S."/>
            <person name="Khrameeva E."/>
            <person name="Chekanov N."/>
            <person name="Fan G."/>
            <person name="Xiao A."/>
            <person name="Zhang H."/>
            <person name="Xu X."/>
            <person name="Yang H."/>
            <person name="Solovyev V."/>
            <person name="Lee S.M."/>
            <person name="Liu X."/>
            <person name="Afonnikov D.A."/>
            <person name="Skryabin K.G."/>
        </authorList>
    </citation>
    <scope>NUCLEOTIDE SEQUENCE [LARGE SCALE GENOMIC DNA]</scope>
    <source>
        <strain evidence="2">AK-0245</strain>
        <tissue evidence="2">Whole organism</tissue>
    </source>
</reference>
<feature type="compositionally biased region" description="Low complexity" evidence="1">
    <location>
        <begin position="2962"/>
        <end position="2974"/>
    </location>
</feature>
<dbReference type="STRING" id="147828.A0A4V3SBY6"/>
<feature type="region of interest" description="Disordered" evidence="1">
    <location>
        <begin position="3082"/>
        <end position="3101"/>
    </location>
</feature>
<feature type="region of interest" description="Disordered" evidence="1">
    <location>
        <begin position="3501"/>
        <end position="3534"/>
    </location>
</feature>
<accession>A0A4V3SBY6</accession>
<comment type="caution">
    <text evidence="2">The sequence shown here is derived from an EMBL/GenBank/DDBJ whole genome shotgun (WGS) entry which is preliminary data.</text>
</comment>
<dbReference type="PANTHER" id="PTHR14918:SF3">
    <property type="entry name" value="KICSTOR COMPLEX PROTEIN SZT2"/>
    <property type="match status" value="1"/>
</dbReference>
<name>A0A4V3SBY6_OPIFE</name>
<feature type="region of interest" description="Disordered" evidence="1">
    <location>
        <begin position="2062"/>
        <end position="2082"/>
    </location>
</feature>
<protein>
    <submittedName>
        <fullName evidence="2">Uncharacterized protein</fullName>
    </submittedName>
</protein>
<feature type="region of interest" description="Disordered" evidence="1">
    <location>
        <begin position="2951"/>
        <end position="2980"/>
    </location>
</feature>
<gene>
    <name evidence="2" type="ORF">CRM22_010561</name>
</gene>
<organism evidence="2 3">
    <name type="scientific">Opisthorchis felineus</name>
    <dbReference type="NCBI Taxonomy" id="147828"/>
    <lineage>
        <taxon>Eukaryota</taxon>
        <taxon>Metazoa</taxon>
        <taxon>Spiralia</taxon>
        <taxon>Lophotrochozoa</taxon>
        <taxon>Platyhelminthes</taxon>
        <taxon>Trematoda</taxon>
        <taxon>Digenea</taxon>
        <taxon>Opisthorchiida</taxon>
        <taxon>Opisthorchiata</taxon>
        <taxon>Opisthorchiidae</taxon>
        <taxon>Opisthorchis</taxon>
    </lineage>
</organism>
<dbReference type="GO" id="GO:0005777">
    <property type="term" value="C:peroxisome"/>
    <property type="evidence" value="ECO:0007669"/>
    <property type="project" value="InterPro"/>
</dbReference>
<feature type="region of interest" description="Disordered" evidence="1">
    <location>
        <begin position="4010"/>
        <end position="4062"/>
    </location>
</feature>
<sequence length="4372" mass="488709">MYSEYVRLDTVYLLPRSKLVPSELVSEWVVNHYDCPFVYDSDKRIFFPNCYEATEYADYSNMCRQSPIQMVFASPFVNDEGASYKCDSDTRIRYIQQRQNFTFVIDASLSLRSSNDKGKTFLSDAIDAMRVLLYNLAPRKSLVMPGSGHLLSNTEAIVTIISVLPGSHCCTLLSGWRVCFDDVDSKLSSLVKVILRVSQDLTKKQVREPRCSYNTCNSLVDLLKHGILASSLFADDYGTSSVVLFTDGAFSVNNFEVLDRSLIHLRSERVRCCFVLLNALHSFSPVDPEEGAAFNFVMRLGSCVPQVDLCTFMAQSTDGFVLNASTEVLPFSSDVMNTKWNNFSEVLWTIPVTRTRSDEKLPGDLHWEPVGMLQLQKKVIHVPVSAVIAARLRDGYRLCRVCSVSSRNDNCSEVTEPPAKREPTCSLEIVQIELEMPWKVGISFHVIVCGLWHELHDKGEHDKLQKLSTLELHNQYTKPTEKEVICSGLVAQTEEIQTSHDWIRNRCQCHVTFFLRANYSLLQQATVRPKKSGQQPTRASLFSRFITYHRQLSVTDKQLEHVLRFFSSCHLAVVPEDFRSVRSAAFSLLVDVSGKHVVVENEHQHHEGDSKPAQSPTVSEFLQYWRMFIELDLLECYRWMNVHSIYGILEYDSQLPTNLHLPSDSNRYTVSITCRQSLDLLYASLTDWCSFVLLENNTYVRFLCFDTLTHFVSCEPSPIKTDSSTPDAQDLSSGTTQITNSLEGRHCFCIVRLEVRPPEFRVRLGFITGTPVQLQSEVIQQLTQQIKSIHFPQRGRQAIPKSRHKSGALLIPTETTHVPPLQRSWEETSCCHLFHTRLDRLILNRGLLTNTSIVGPNVGLKRKGFLHKRNVTRKTNIPTRKTLMQRRLTTNPLVNAFARPNLEFNLLKHHLHHESHVWVIQPVALAVEGLRTLFSSLVNLRLQEGFHLARVGPQPGFVSLLAEVEMQSGDSLSLQSCLVQYLLYPFVDVRSNEAIESSGSFQTSSVSPIRDAVAAIIQREVELCKRPIHMDGNVTSIFDMVSDESFGPTSPFKLIQVVAEVWIQPIEGHIVDPPQEVVHWTGARFDQVASRIFEVDEQCLTNYVTLERLFTLVRSPMKSPIQLPVFSLSSSVSVPDLLGCLKSDVQICWAQSDIIRLTSSSPQVTLLHSLISELDPLVRKYQFENPACSTDLDPQDDDQLFTSLCCAVLRDRSVIEINLSAKESESYTIHLMHRIGLSSNLDPKTHPKWRCFVALGSLTCQHSDLRFTSEDPNSKAVITVLFVPASTGDCRHPLLELVVKYQLELLNSRRSAGSCFPVFVYACSRPYLSFLIDDRWTYKVPPDSVFEVLDYHDDTAVELIISTDDGSVLCPTIPANPPDAFLGAGCQNPRLTSELSILWRALHCATDYVSKSHLDAFVSTVYRCLVLQLPVAPVDIQSVLSFLQRTTRVKPISLNVTSFLYCCCTHFFELILEKHTIRQEVISDYSTLLSGDQYDLREPNTQGLYLSVHKSRNEQPCVNTKCDLIVQLFERFTYQLPGHPGVFIMRNRCRETGPNRLSTPAPSGPCFGNSTKHRPTWSIVSDFPTTGETALNSDESDTSESLSSLSKAQEKVIGCVTKRISTRFASDFLLENVSNWFSCELRDDEDMTLFVQLRAMLIYGKSSAEVCLHEGLPLFCMNRFVASLEKLVLSEHGTRAPSTSVESADWFEFDAALLQLRLEVTPIIWLPQIPDNLSAQNIVFDDTLTSQTLCPIELAECERGDKSTSISYFHCTTLSADQVSEVLAHWTKRSELALFNPPQVATLCRFIFRVSWEMKDAIVCALRSLIPVSESAIHVVLRHIEDTQKLITTPLFDYYRNGRTDSHSVTTDIAHFTEGKSVSSAIHDVVHGADSLPLTRLPKITMHPAETIVFNRVRLDFVTYSYEVFDLFLRRFEAQSFPSAKACLEYLNGAYFLRLVNSSSETSAVTTAVEQALSEGRYGRNAHSAVSEFSDSSELPSASAENATTFPGHQVSLIKRTTASIVAETTYFQSLHRDQRYFSGNPSEKNDSSQPASRLCLKSCGRNSSSSTLSTSHGYEGGSSDVESISNEERFDQSLRHPLKSEFDGSAVPNSLSVHTIVSSQTNEHLVPYRLPPYWMLFRVSTNSVSVFFHHTDSHCKHDCCDSVHRHNSHQQAQTSTGCMLCCTENRLLSPTSCQYCVTFHLIVRSIRGVVRWINQKMLLEKLRTERICDVLLVPDATSSEPQQTNGSLLLQPHKGTNRLLSTKFRDGNLSYSKSRHVSGALHSPGSAIVDRERVRTSFEEVAPRTTVTGDALRSSTQVRRVKTNRRTSISSALYGSPSFWRPGYFACPVQLIDRIRLHPRVFSATSIPQPGLPTEKEKRIVAALRKRLEKPAIYNQPDMFFLIDFASRASPVGSRAQGFLKSTPDSVDLDGDPVFYMQLTVGQLESQSTVPPRWENSAVLKDQPGELASSFLSLHEPESIHSSSGPKRHRILSEKVEVDHFLQYTLRGIDKPSRHLCRSVREMLQTRLDALILEHFSDSLSRNAVNRLSSADLSFLVSRRPQTPKCHCYVALPKFFLSASELPYLSYAPPKLILAFCHYLKQNLSLFLHAIKLDQDTSFGASEILELFLYNRPRAHGVAKPGVATLVFQLLVGSDGCDGSAQTQHLTPHTIMDWTLPSESTPLTSSAKGTPCLPSFDELHSHINDYSEIAECDLSTILLSNQLVLSIQIWERGDADIENLKYRVKLTVLHALYDLITEFFVLTTPIKFLHHISGSFTSRTPLTNEVTADTESPRRAGMGVLHLLNPYIPSLVLPWLNHGRELESPLVIRVSLKLLSISLLHQLLYDFLRPFNNLNTSEDFSSSGRLTTTPLQHGPTGLNSGNMKIATLCLGGVTFLIYKQDHQDKMAFELTGWDKLQTACQTACPGYSTNYLIVGRNFPAWRQLIRRENRKPSGITPTEATSTSVTDTVGTDSKMLSPKPQTTLTERLRTDPSQELDVLLRMQPLRVTFNIPVPTKDSEDQSYTNECQTDESSASHFIKGTVASTQHSSEVLNLVAPGGSKLPAFCPINFLYSPSMASNAPCPSSRASATSQHSVDRNSQASKLDANAPLMFTTSAPSSTASDKSQWVTVLAPRQTFCLISIEGRQITMFTYNWSKEESEGLIQRLTILVDWHNSRHKLLSTVSMQKLGLFHHIDTSFVHPVATLVHSTCPPELSDGQTMGTFDKQQPQQQLATNLNPAGSLGGPSFNAGPTGSHPRQYSSRRRHPTTGTDSTTPQSTVAATSVSGCSKMLDPKSHGFSRLFQDCSFIPPLDTSGPLDLVYQHGRQALTVMDLDRRRAQKLDLISLPFRAWQERRKRRKAVGCCTDKSGSPIFERQKLSAVSQREVVADSCAEAALDNEPLQKRLKRFSATRLACRHLHTICTPVLFCPTLRAQVVRLMQLEQATLRRVAEACYTAQETSVSKPNAPTSLASPSGALCAKQLRDLVAHVIGAATVQRIPSLTMGPNRTTGPRSSSRTSTQGSPGTTRLPQSSASPWLNWSRSVLVDTLEALTQSRSGEDFSPTGTAYRTAGQTHEWVRQTALSFLRNYAYYIENGVGFRPIQTKDKSTGATKNVGPGAYVLLHRVIHLAGVHIIEVFIRRSHLYVRLGTIELGRFSRYASRALISGPLSAEVITQAAASAAITAASVRRNVAASIVPVSGTSTRDLEVSSTSYFPNHCINGFSWDESSRLCDYTHIHSFSYDYYLRVMQEYLATRSSSRQPSIGVVRKLPLVRHARSTPGDSLGILDYPIADFLADLNFLVPRPPVFARNCLRSIKLSHSVGAFLRPEQVFHHLIEDHSKYDLHIVRMTRTGRDSICQSDKPSFTFGIYEQHLSEPSRVVPSHSIPPPRQGSFSLSPSTIHPHADIAAVGSSKASSTPLGSVSPNYSLTAILVADDKAMEGSPQKDFPGQLIHLTLHLFATDPSNRFPKSRLVSAQDVPHSIEKGPIEWPAVAPTPYLKPQKAHALLRTQSTGNGGKLSTVSECSTGTTPSARSRYTSVSVSANSHLPDAEPSKSSTSDILSSSCDSPHKWHVSYLGMWPAHQVPIQQALELAHTSMEEHVFRLIERSGLDCHKNLLWYRLFDIHHYLNEYPSQYCAPQPAMMITPTPIKVSPHTPVPPLNQSSKMPRSQMTNAEIEELAQSAPFEMDIFLLDKRLKETIRAGAQYLGHVGWLINRNFLTRHSTGAATSQNVTVSNQKPLAFVWLLQDNDPDTSKAVAPEDPWIKHHMALLCPEFTDGFILLSWAEKRPDTDQTPSSVQHNDISNYKDFRLRALFRSVGDPMNPGSMRCLIDSGQQIQGLFFERSPLASLVTNFVEILGFCIWQGLHSKSS</sequence>
<dbReference type="EMBL" id="SJOL01009928">
    <property type="protein sequence ID" value="TGZ54744.1"/>
    <property type="molecule type" value="Genomic_DNA"/>
</dbReference>
<feature type="compositionally biased region" description="Low complexity" evidence="1">
    <location>
        <begin position="3268"/>
        <end position="3279"/>
    </location>
</feature>
<feature type="region of interest" description="Disordered" evidence="1">
    <location>
        <begin position="3217"/>
        <end position="3280"/>
    </location>
</feature>
<proteinExistence type="predicted"/>
<dbReference type="OrthoDB" id="43547at2759"/>
<evidence type="ECO:0000313" key="3">
    <source>
        <dbReference type="Proteomes" id="UP000308267"/>
    </source>
</evidence>
<feature type="compositionally biased region" description="Polar residues" evidence="1">
    <location>
        <begin position="4010"/>
        <end position="4046"/>
    </location>
</feature>
<dbReference type="PANTHER" id="PTHR14918">
    <property type="entry name" value="KICSTOR COMPLEX PROTEIN SZT2"/>
    <property type="match status" value="1"/>
</dbReference>
<evidence type="ECO:0000313" key="2">
    <source>
        <dbReference type="EMBL" id="TGZ54744.1"/>
    </source>
</evidence>
<dbReference type="Proteomes" id="UP000308267">
    <property type="component" value="Unassembled WGS sequence"/>
</dbReference>
<dbReference type="InterPro" id="IPR033228">
    <property type="entry name" value="SZT2"/>
</dbReference>
<keyword evidence="3" id="KW-1185">Reference proteome</keyword>
<feature type="compositionally biased region" description="Polar residues" evidence="1">
    <location>
        <begin position="3217"/>
        <end position="3239"/>
    </location>
</feature>
<evidence type="ECO:0000256" key="1">
    <source>
        <dbReference type="SAM" id="MobiDB-lite"/>
    </source>
</evidence>
<feature type="compositionally biased region" description="Polar residues" evidence="1">
    <location>
        <begin position="3250"/>
        <end position="3260"/>
    </location>
</feature>